<name>A0A1E5L5T3_9FIRM</name>
<protein>
    <submittedName>
        <fullName evidence="1">Uncharacterized protein</fullName>
    </submittedName>
</protein>
<dbReference type="Proteomes" id="UP000095255">
    <property type="component" value="Unassembled WGS sequence"/>
</dbReference>
<evidence type="ECO:0000313" key="1">
    <source>
        <dbReference type="EMBL" id="OEH85495.1"/>
    </source>
</evidence>
<dbReference type="STRING" id="1390249.BHU72_05260"/>
<comment type="caution">
    <text evidence="1">The sequence shown here is derived from an EMBL/GenBank/DDBJ whole genome shotgun (WGS) entry which is preliminary data.</text>
</comment>
<dbReference type="Gene3D" id="3.40.50.12580">
    <property type="match status" value="1"/>
</dbReference>
<dbReference type="InterPro" id="IPR043148">
    <property type="entry name" value="TagF_C"/>
</dbReference>
<dbReference type="EMBL" id="MJAT01000022">
    <property type="protein sequence ID" value="OEH85495.1"/>
    <property type="molecule type" value="Genomic_DNA"/>
</dbReference>
<dbReference type="RefSeq" id="WP_069702322.1">
    <property type="nucleotide sequence ID" value="NZ_MJAT01000022.1"/>
</dbReference>
<dbReference type="AlphaFoldDB" id="A0A1E5L5T3"/>
<accession>A0A1E5L5T3</accession>
<organism evidence="1 2">
    <name type="scientific">Desulfuribacillus stibiiarsenatis</name>
    <dbReference type="NCBI Taxonomy" id="1390249"/>
    <lineage>
        <taxon>Bacteria</taxon>
        <taxon>Bacillati</taxon>
        <taxon>Bacillota</taxon>
        <taxon>Desulfuribacillia</taxon>
        <taxon>Desulfuribacillales</taxon>
        <taxon>Desulfuribacillaceae</taxon>
        <taxon>Desulfuribacillus</taxon>
    </lineage>
</organism>
<keyword evidence="2" id="KW-1185">Reference proteome</keyword>
<dbReference type="OrthoDB" id="9807097at2"/>
<reference evidence="1 2" key="1">
    <citation type="submission" date="2016-09" db="EMBL/GenBank/DDBJ databases">
        <title>Desulfuribacillus arsenicus sp. nov., an obligately anaerobic, dissimilatory arsenic- and antimonate-reducing bacterium isolated from anoxic sediments.</title>
        <authorList>
            <person name="Abin C.A."/>
            <person name="Hollibaugh J.T."/>
        </authorList>
    </citation>
    <scope>NUCLEOTIDE SEQUENCE [LARGE SCALE GENOMIC DNA]</scope>
    <source>
        <strain evidence="1 2">MLFW-2</strain>
    </source>
</reference>
<proteinExistence type="predicted"/>
<dbReference type="SUPFAM" id="SSF53756">
    <property type="entry name" value="UDP-Glycosyltransferase/glycogen phosphorylase"/>
    <property type="match status" value="1"/>
</dbReference>
<gene>
    <name evidence="1" type="ORF">BHU72_05260</name>
</gene>
<sequence length="614" mass="71323">MNLFLIENDTTISVISKSDNFNSNEDIIVCFNYLVYLRCQQDPLIINYHFIEDLFTNDDYEALHSITDTFAMNWYKENGIDFTEYDGISYGEIVEITFSRSYLASILVKYGEAIRKAMEWYPTISVINSDFSKQANYFYFVNGNERFFDKNSLVEKMALHFNKKFNFINPISMIPSANIADLHVDTSKKTLSKIYAVICMFLNILANIINGFNKSKKRIYLTAYFNSNNLLNYKTSNLVIPRIPKSVLKDYKKFFTGIKYVDINHVNQKITTSDMDFINGLIQKVDGIDSNFSYNGIDYNFIYNPIIKNLIRERIPGFILFKKQLKEVIMANNIAKFMVIDTFDEKNHITIQVCKNLNVSTIFVEHGIANYRNAQKIGDKRTPNYYILPGSFNPYPYLGTETRILGTPIMDFYHQVGRRKINKISKVMFLTFQDNFYTRLDRFAYQEKYYKEIFSTFDTLLDNGIDVYYKPHFENKEYHKYLFNFFDVDIEKINYVDKGIFSGYISEIDLLITNVSTCYYESLAAGVPVIFMEPEGSPCDALLPPLNGVNGIDVLRVSTGEELIKVINENMNNPEALNRFVDKFLAEQAPKYMGAMDGQASNRIIDFLNENLDN</sequence>
<evidence type="ECO:0000313" key="2">
    <source>
        <dbReference type="Proteomes" id="UP000095255"/>
    </source>
</evidence>